<reference evidence="2" key="1">
    <citation type="submission" date="2022-09" db="EMBL/GenBank/DDBJ databases">
        <title>Aureispira anguillicida sp. nov., isolated from Leptocephalus of Japanese eel Anguilla japonica.</title>
        <authorList>
            <person name="Yuasa K."/>
            <person name="Mekata T."/>
            <person name="Ikunari K."/>
        </authorList>
    </citation>
    <scope>NUCLEOTIDE SEQUENCE</scope>
    <source>
        <strain evidence="2">EL160426</strain>
    </source>
</reference>
<dbReference type="EMBL" id="AP026867">
    <property type="protein sequence ID" value="BDS10092.1"/>
    <property type="molecule type" value="Genomic_DNA"/>
</dbReference>
<name>A0A916DR27_9BACT</name>
<dbReference type="Pfam" id="PF10592">
    <property type="entry name" value="AIPR"/>
    <property type="match status" value="1"/>
</dbReference>
<evidence type="ECO:0000313" key="3">
    <source>
        <dbReference type="Proteomes" id="UP001060919"/>
    </source>
</evidence>
<organism evidence="2 3">
    <name type="scientific">Aureispira anguillae</name>
    <dbReference type="NCBI Taxonomy" id="2864201"/>
    <lineage>
        <taxon>Bacteria</taxon>
        <taxon>Pseudomonadati</taxon>
        <taxon>Bacteroidota</taxon>
        <taxon>Saprospiria</taxon>
        <taxon>Saprospirales</taxon>
        <taxon>Saprospiraceae</taxon>
        <taxon>Aureispira</taxon>
    </lineage>
</organism>
<protein>
    <submittedName>
        <fullName evidence="2">AIPR family protein</fullName>
    </submittedName>
</protein>
<dbReference type="InterPro" id="IPR018891">
    <property type="entry name" value="AIPR_C"/>
</dbReference>
<proteinExistence type="predicted"/>
<dbReference type="Proteomes" id="UP001060919">
    <property type="component" value="Chromosome"/>
</dbReference>
<feature type="domain" description="Abortive phage infection protein C-terminal" evidence="1">
    <location>
        <begin position="50"/>
        <end position="340"/>
    </location>
</feature>
<dbReference type="KEGG" id="aup:AsAng_0007990"/>
<dbReference type="RefSeq" id="WP_264791429.1">
    <property type="nucleotide sequence ID" value="NZ_AP026867.1"/>
</dbReference>
<keyword evidence="3" id="KW-1185">Reference proteome</keyword>
<dbReference type="AlphaFoldDB" id="A0A916DR27"/>
<evidence type="ECO:0000259" key="1">
    <source>
        <dbReference type="Pfam" id="PF10592"/>
    </source>
</evidence>
<gene>
    <name evidence="2" type="ORF">AsAng_0007990</name>
</gene>
<evidence type="ECO:0000313" key="2">
    <source>
        <dbReference type="EMBL" id="BDS10092.1"/>
    </source>
</evidence>
<accession>A0A916DR27</accession>
<sequence length="392" mass="44620">MSSFQKKGNIFYIPFHTNRNISSPDDKSNDRKVYVGQFPISSILNIPTDENVRDYLLEAEGKTRKRPTQVHRAILDTLENTPHHFSVLNGGVTIVARGLVVDEKNRQLILTNPSIINGAQTQGVVKDFFKDNPNLIAGDFEAFIKFEIIVTSDEDLIASVSIARNFQNDVMTISIVGRLGQLDELEAAMQRKSPSSKLKKSETKLSDNYIQSERLLQVLTALTPKELWIQKGEVNKVYAYNMKSKCLKQFQEVYKKAKDQNDKDHKKNLALYNFYLDIASNAWALYWKWKKHSGFVGTRIKSIERDSKGQIQNIPDGIVFPILAALSEFIIFKNGEWQYMPPTFFNDNQLITAAKSTYMDIANSNPMLMGKSKACYSSLNQITQIYKSIHNA</sequence>